<evidence type="ECO:0000313" key="3">
    <source>
        <dbReference type="EMBL" id="QNO54208.1"/>
    </source>
</evidence>
<dbReference type="InterPro" id="IPR011635">
    <property type="entry name" value="CARDB"/>
</dbReference>
<dbReference type="InterPro" id="IPR021779">
    <property type="entry name" value="DUF3344"/>
</dbReference>
<accession>A0A7G9Z9G8</accession>
<name>A0A7G9Z9G8_9EURY</name>
<feature type="domain" description="CARDB" evidence="1">
    <location>
        <begin position="322"/>
        <end position="415"/>
    </location>
</feature>
<evidence type="ECO:0000313" key="4">
    <source>
        <dbReference type="EMBL" id="QNO56902.1"/>
    </source>
</evidence>
<protein>
    <recommendedName>
        <fullName evidence="5">CARDB domain-containing protein</fullName>
    </recommendedName>
</protein>
<dbReference type="Pfam" id="PF11824">
    <property type="entry name" value="DUF3344"/>
    <property type="match status" value="1"/>
</dbReference>
<sequence length="586" mass="63303">MSKSEEITGILILCVLLLVPIAGASYSFDGVPYMDKLDLVAHGTLKGGVYVGESQKLDFPPCTRTFNVPGDVKWARLYVGVWGGTERYEGWVHTTFNGHDFGKTYLRGENDDNPNVYCSGHGVYWVYYDVTDEALSGLNTAIANTSRGERGNKLDGRVYSIILAAVYENANAPYITYWVADGNVNLHGLGWAGALPTITNLASVTFKGVIDPANVVNADLTVLYLAGNSGEPDYLEFNGHGVGGNDVANCGDGETYGIDLKTFDVTGYTQAENSVVFIRGKDINGDGKIDVDDEGNQEGEHYLHPVLTALVAQHKTAEKTLPDFSVTLEFDTVIEGENTLTATVNNYGRLYEDDLVLKVFVDGSEIYSDDVGMDASGMNTLAVSWDATHGTHTIKAAIDAENAVPESNEKNNVFSTDVDVRSRIDLSVKILTPVPENAATNAKSSSILLGIGSILIIPLLMPRNGRSKKLPLLILAILSAALILSGCVDTQTGDSTGGDIVSYLVPVEIRNDGEAAAMDFPLSLYVDGERSVTKTITKLDGGKTIVEELPITVTKGEHLLRAVVDEKGVVKEFRRDNNEDEITYDF</sequence>
<organism evidence="4">
    <name type="scientific">Candidatus Methanophaga sp. ANME-1 ERB7</name>
    <dbReference type="NCBI Taxonomy" id="2759913"/>
    <lineage>
        <taxon>Archaea</taxon>
        <taxon>Methanobacteriati</taxon>
        <taxon>Methanobacteriota</taxon>
        <taxon>Stenosarchaea group</taxon>
        <taxon>Methanomicrobia</taxon>
        <taxon>Candidatus Methanophagales</taxon>
        <taxon>Candidatus Methanophagaceae</taxon>
        <taxon>Candidatus Methanophaga</taxon>
    </lineage>
</organism>
<evidence type="ECO:0008006" key="5">
    <source>
        <dbReference type="Google" id="ProtNLM"/>
    </source>
</evidence>
<feature type="domain" description="CARDB" evidence="1">
    <location>
        <begin position="502"/>
        <end position="579"/>
    </location>
</feature>
<dbReference type="EMBL" id="MT631572">
    <property type="protein sequence ID" value="QNO54208.1"/>
    <property type="molecule type" value="Genomic_DNA"/>
</dbReference>
<proteinExistence type="predicted"/>
<feature type="domain" description="DUF3344" evidence="2">
    <location>
        <begin position="36"/>
        <end position="311"/>
    </location>
</feature>
<dbReference type="Gene3D" id="2.60.40.10">
    <property type="entry name" value="Immunoglobulins"/>
    <property type="match status" value="2"/>
</dbReference>
<reference evidence="4" key="1">
    <citation type="submission" date="2020-06" db="EMBL/GenBank/DDBJ databases">
        <title>Unique genomic features of the anaerobic methanotrophic archaea.</title>
        <authorList>
            <person name="Chadwick G.L."/>
            <person name="Skennerton C.T."/>
            <person name="Laso-Perez R."/>
            <person name="Leu A.O."/>
            <person name="Speth D.R."/>
            <person name="Yu H."/>
            <person name="Morgan-Lang C."/>
            <person name="Hatzenpichler R."/>
            <person name="Goudeau D."/>
            <person name="Malmstrom R."/>
            <person name="Brazelton W.J."/>
            <person name="Woyke T."/>
            <person name="Hallam S.J."/>
            <person name="Tyson G.W."/>
            <person name="Wegener G."/>
            <person name="Boetius A."/>
            <person name="Orphan V."/>
        </authorList>
    </citation>
    <scope>NUCLEOTIDE SEQUENCE</scope>
</reference>
<dbReference type="AlphaFoldDB" id="A0A7G9Z9G8"/>
<dbReference type="EMBL" id="MT631672">
    <property type="protein sequence ID" value="QNO56902.1"/>
    <property type="molecule type" value="Genomic_DNA"/>
</dbReference>
<evidence type="ECO:0000259" key="2">
    <source>
        <dbReference type="Pfam" id="PF11824"/>
    </source>
</evidence>
<dbReference type="Pfam" id="PF07705">
    <property type="entry name" value="CARDB"/>
    <property type="match status" value="2"/>
</dbReference>
<gene>
    <name evidence="4" type="ORF">AAPMNBCG_00002</name>
    <name evidence="3" type="ORF">IEMLPNFH_00009</name>
</gene>
<dbReference type="InterPro" id="IPR013783">
    <property type="entry name" value="Ig-like_fold"/>
</dbReference>
<evidence type="ECO:0000259" key="1">
    <source>
        <dbReference type="Pfam" id="PF07705"/>
    </source>
</evidence>